<reference evidence="1 2" key="1">
    <citation type="submission" date="2019-05" db="EMBL/GenBank/DDBJ databases">
        <title>Emergence of the Ug99 lineage of the wheat stem rust pathogen through somatic hybridization.</title>
        <authorList>
            <person name="Li F."/>
            <person name="Upadhyaya N.M."/>
            <person name="Sperschneider J."/>
            <person name="Matny O."/>
            <person name="Nguyen-Phuc H."/>
            <person name="Mago R."/>
            <person name="Raley C."/>
            <person name="Miller M.E."/>
            <person name="Silverstein K.A.T."/>
            <person name="Henningsen E."/>
            <person name="Hirsch C.D."/>
            <person name="Visser B."/>
            <person name="Pretorius Z.A."/>
            <person name="Steffenson B.J."/>
            <person name="Schwessinger B."/>
            <person name="Dodds P.N."/>
            <person name="Figueroa M."/>
        </authorList>
    </citation>
    <scope>NUCLEOTIDE SEQUENCE [LARGE SCALE GENOMIC DNA]</scope>
    <source>
        <strain evidence="1 2">Ug99</strain>
    </source>
</reference>
<sequence>MEEEEEEESLTPEERPSIDLFIKDWLIMKRALKHIFRINSEVPGNGSFCEELSNDPSWLQIAKSKWFAKENFEAYSHGRDIQQVLQESSAATNRLPNDRNMPIL</sequence>
<gene>
    <name evidence="1" type="ORF">PGTUg99_000086</name>
</gene>
<dbReference type="EMBL" id="VDEP01000181">
    <property type="protein sequence ID" value="KAA1125188.1"/>
    <property type="molecule type" value="Genomic_DNA"/>
</dbReference>
<evidence type="ECO:0000313" key="2">
    <source>
        <dbReference type="Proteomes" id="UP000325313"/>
    </source>
</evidence>
<dbReference type="AlphaFoldDB" id="A0A5B0RJ88"/>
<proteinExistence type="predicted"/>
<evidence type="ECO:0000313" key="1">
    <source>
        <dbReference type="EMBL" id="KAA1125188.1"/>
    </source>
</evidence>
<dbReference type="Proteomes" id="UP000325313">
    <property type="component" value="Unassembled WGS sequence"/>
</dbReference>
<protein>
    <submittedName>
        <fullName evidence="1">Uncharacterized protein</fullName>
    </submittedName>
</protein>
<name>A0A5B0RJ88_PUCGR</name>
<accession>A0A5B0RJ88</accession>
<organism evidence="1 2">
    <name type="scientific">Puccinia graminis f. sp. tritici</name>
    <dbReference type="NCBI Taxonomy" id="56615"/>
    <lineage>
        <taxon>Eukaryota</taxon>
        <taxon>Fungi</taxon>
        <taxon>Dikarya</taxon>
        <taxon>Basidiomycota</taxon>
        <taxon>Pucciniomycotina</taxon>
        <taxon>Pucciniomycetes</taxon>
        <taxon>Pucciniales</taxon>
        <taxon>Pucciniaceae</taxon>
        <taxon>Puccinia</taxon>
    </lineage>
</organism>
<comment type="caution">
    <text evidence="1">The sequence shown here is derived from an EMBL/GenBank/DDBJ whole genome shotgun (WGS) entry which is preliminary data.</text>
</comment>